<gene>
    <name evidence="3" type="ORF">ACJRO7_011224</name>
</gene>
<keyword evidence="1" id="KW-0175">Coiled coil</keyword>
<organism evidence="3 4">
    <name type="scientific">Eucalyptus globulus</name>
    <name type="common">Tasmanian blue gum</name>
    <dbReference type="NCBI Taxonomy" id="34317"/>
    <lineage>
        <taxon>Eukaryota</taxon>
        <taxon>Viridiplantae</taxon>
        <taxon>Streptophyta</taxon>
        <taxon>Embryophyta</taxon>
        <taxon>Tracheophyta</taxon>
        <taxon>Spermatophyta</taxon>
        <taxon>Magnoliopsida</taxon>
        <taxon>eudicotyledons</taxon>
        <taxon>Gunneridae</taxon>
        <taxon>Pentapetalae</taxon>
        <taxon>rosids</taxon>
        <taxon>malvids</taxon>
        <taxon>Myrtales</taxon>
        <taxon>Myrtaceae</taxon>
        <taxon>Myrtoideae</taxon>
        <taxon>Eucalypteae</taxon>
        <taxon>Eucalyptus</taxon>
    </lineage>
</organism>
<dbReference type="Gene3D" id="1.20.5.1700">
    <property type="match status" value="1"/>
</dbReference>
<feature type="coiled-coil region" evidence="1">
    <location>
        <begin position="70"/>
        <end position="104"/>
    </location>
</feature>
<proteinExistence type="predicted"/>
<feature type="compositionally biased region" description="Basic residues" evidence="2">
    <location>
        <begin position="1"/>
        <end position="12"/>
    </location>
</feature>
<evidence type="ECO:0000256" key="1">
    <source>
        <dbReference type="SAM" id="Coils"/>
    </source>
</evidence>
<feature type="region of interest" description="Disordered" evidence="2">
    <location>
        <begin position="1"/>
        <end position="61"/>
    </location>
</feature>
<accession>A0ABD3LHU8</accession>
<sequence length="637" mass="72051">MAKKKVHHHPHPHPHDTHEEEDHSPPSEDTHHHPHQPHHPTKAMDHGDDNPSSDKLQSLKSLNAILLRETSDRRHEVESLERAKKALESELARFGGEKAALEAELGRAGREGVGAALEKAVVCAFLETQMAEVGARVAGLVQRRDAEVEGLRARVSELVGSLERERAVLGDVRGERDSLKAECAGLVEKAGLLKESLSEVEKVRRNLEGSFERLKLQNEKLVREKEEGERAVEAAMRERDSAENSLAQAGVEAGELKSRVEELGRVNKDLEMEKDGRQVKIDELEKEMAVLNEVEVSLRREEGKLRERVSELENKCDVGVEKEKEMVGQINVLIEEKRGKDEKIEELKEKINSVERLLKVAEKELEEKDRLMEGIVRKKIEIEEANYCKQNEIAGLLREVGELKKENTGLEFSLRDQEDKNKGLLCELGSCREACDRVTLERNNVQKALDEEKQNASNLRSVVSVMKSRVDETVEELGHIRTERDELISKNKNIQSKFDLSEKEKELLEKKVLDAERTIEDLEAKIESASIKLERTLAILKRTAALVNEVKDGTYGKEEAIEEQKLEEDFQPFAREYEAIKSAFLTKESLVEDLKQQIELLQDSAAQAHKQKGFWTLLSSATTLFAAASVAYFARGR</sequence>
<feature type="coiled-coil region" evidence="1">
    <location>
        <begin position="491"/>
        <end position="539"/>
    </location>
</feature>
<feature type="compositionally biased region" description="Basic and acidic residues" evidence="2">
    <location>
        <begin position="13"/>
        <end position="31"/>
    </location>
</feature>
<feature type="coiled-coil region" evidence="1">
    <location>
        <begin position="197"/>
        <end position="378"/>
    </location>
</feature>
<dbReference type="Proteomes" id="UP001634007">
    <property type="component" value="Unassembled WGS sequence"/>
</dbReference>
<reference evidence="3 4" key="1">
    <citation type="submission" date="2024-11" db="EMBL/GenBank/DDBJ databases">
        <title>Chromosome-level genome assembly of Eucalyptus globulus Labill. provides insights into its genome evolution.</title>
        <authorList>
            <person name="Li X."/>
        </authorList>
    </citation>
    <scope>NUCLEOTIDE SEQUENCE [LARGE SCALE GENOMIC DNA]</scope>
    <source>
        <strain evidence="3">CL2024</strain>
        <tissue evidence="3">Fresh tender leaves</tissue>
    </source>
</reference>
<protein>
    <submittedName>
        <fullName evidence="3">Uncharacterized protein</fullName>
    </submittedName>
</protein>
<comment type="caution">
    <text evidence="3">The sequence shown here is derived from an EMBL/GenBank/DDBJ whole genome shotgun (WGS) entry which is preliminary data.</text>
</comment>
<dbReference type="AlphaFoldDB" id="A0ABD3LHU8"/>
<keyword evidence="4" id="KW-1185">Reference proteome</keyword>
<dbReference type="EMBL" id="JBJKBG010000002">
    <property type="protein sequence ID" value="KAL3750203.1"/>
    <property type="molecule type" value="Genomic_DNA"/>
</dbReference>
<feature type="coiled-coil region" evidence="1">
    <location>
        <begin position="435"/>
        <end position="462"/>
    </location>
</feature>
<evidence type="ECO:0000313" key="4">
    <source>
        <dbReference type="Proteomes" id="UP001634007"/>
    </source>
</evidence>
<feature type="compositionally biased region" description="Basic residues" evidence="2">
    <location>
        <begin position="32"/>
        <end position="41"/>
    </location>
</feature>
<name>A0ABD3LHU8_EUCGL</name>
<evidence type="ECO:0000313" key="3">
    <source>
        <dbReference type="EMBL" id="KAL3750203.1"/>
    </source>
</evidence>
<evidence type="ECO:0000256" key="2">
    <source>
        <dbReference type="SAM" id="MobiDB-lite"/>
    </source>
</evidence>